<evidence type="ECO:0000313" key="3">
    <source>
        <dbReference type="Proteomes" id="UP000471521"/>
    </source>
</evidence>
<dbReference type="Gene3D" id="2.40.320.10">
    <property type="entry name" value="Hypothetical Protein Pfu-838710-001"/>
    <property type="match status" value="1"/>
</dbReference>
<accession>A0A6B0SR60</accession>
<dbReference type="OrthoDB" id="46040at2157"/>
<dbReference type="PANTHER" id="PTHR21028:SF2">
    <property type="entry name" value="CYTH DOMAIN-CONTAINING PROTEIN"/>
    <property type="match status" value="1"/>
</dbReference>
<proteinExistence type="predicted"/>
<evidence type="ECO:0000259" key="1">
    <source>
        <dbReference type="PROSITE" id="PS51707"/>
    </source>
</evidence>
<gene>
    <name evidence="2" type="primary">cyaB</name>
    <name evidence="2" type="ORF">GRX66_05485</name>
</gene>
<protein>
    <submittedName>
        <fullName evidence="2">Class IV adenylate cyclase</fullName>
    </submittedName>
</protein>
<dbReference type="NCBIfam" id="TIGR00318">
    <property type="entry name" value="cyaB"/>
    <property type="match status" value="1"/>
</dbReference>
<evidence type="ECO:0000313" key="2">
    <source>
        <dbReference type="EMBL" id="MXR20079.1"/>
    </source>
</evidence>
<comment type="caution">
    <text evidence="2">The sequence shown here is derived from an EMBL/GenBank/DDBJ whole genome shotgun (WGS) entry which is preliminary data.</text>
</comment>
<feature type="domain" description="CYTH" evidence="1">
    <location>
        <begin position="1"/>
        <end position="205"/>
    </location>
</feature>
<dbReference type="SMART" id="SM01118">
    <property type="entry name" value="CYTH"/>
    <property type="match status" value="1"/>
</dbReference>
<reference evidence="2 3" key="1">
    <citation type="submission" date="2019-12" db="EMBL/GenBank/DDBJ databases">
        <title>Isolation and characterization of three novel carbon monoxide-oxidizing members of Halobacteria from salione crusts and soils.</title>
        <authorList>
            <person name="Myers M.R."/>
            <person name="King G.M."/>
        </authorList>
    </citation>
    <scope>NUCLEOTIDE SEQUENCE [LARGE SCALE GENOMIC DNA]</scope>
    <source>
        <strain evidence="2 3">PCN9</strain>
    </source>
</reference>
<dbReference type="InterPro" id="IPR033469">
    <property type="entry name" value="CYTH-like_dom_sf"/>
</dbReference>
<dbReference type="PANTHER" id="PTHR21028">
    <property type="entry name" value="SI:CH211-156B7.4"/>
    <property type="match status" value="1"/>
</dbReference>
<dbReference type="Proteomes" id="UP000471521">
    <property type="component" value="Unassembled WGS sequence"/>
</dbReference>
<dbReference type="InterPro" id="IPR008173">
    <property type="entry name" value="Adenylyl_cyclase_CyaB"/>
</dbReference>
<dbReference type="AlphaFoldDB" id="A0A6B0SR60"/>
<dbReference type="RefSeq" id="WP_159525640.1">
    <property type="nucleotide sequence ID" value="NZ_WUUU01000026.1"/>
</dbReference>
<dbReference type="SUPFAM" id="SSF55154">
    <property type="entry name" value="CYTH-like phosphatases"/>
    <property type="match status" value="1"/>
</dbReference>
<dbReference type="InterPro" id="IPR023577">
    <property type="entry name" value="CYTH_domain"/>
</dbReference>
<dbReference type="PROSITE" id="PS51707">
    <property type="entry name" value="CYTH"/>
    <property type="match status" value="1"/>
</dbReference>
<dbReference type="CDD" id="cd07890">
    <property type="entry name" value="CYTH-like_AC_IV-like"/>
    <property type="match status" value="1"/>
</dbReference>
<dbReference type="EMBL" id="WUUU01000026">
    <property type="protein sequence ID" value="MXR20079.1"/>
    <property type="molecule type" value="Genomic_DNA"/>
</dbReference>
<keyword evidence="3" id="KW-1185">Reference proteome</keyword>
<sequence>MYEVEVKVPADHDVVRDALADAGAERVATLAQADTYFDAPHREFAETDEALRVRRVASATSAFDRQAVAADTLTSAIDAVLDGEFRASGECRVTYKGPLLEAESKSREEFETAVGSGDEMRDILVHLGFDPAATVRKLREKYHLDGFTVVLDEVEDVGEYVEVETDVETAADVGPAREEAYDLLERLGLDPADQIRTSYLGLKLGEA</sequence>
<name>A0A6B0SR60_9EURY</name>
<organism evidence="2 3">
    <name type="scientific">Halobacterium bonnevillei</name>
    <dbReference type="NCBI Taxonomy" id="2692200"/>
    <lineage>
        <taxon>Archaea</taxon>
        <taxon>Methanobacteriati</taxon>
        <taxon>Methanobacteriota</taxon>
        <taxon>Stenosarchaea group</taxon>
        <taxon>Halobacteria</taxon>
        <taxon>Halobacteriales</taxon>
        <taxon>Halobacteriaceae</taxon>
        <taxon>Halobacterium</taxon>
    </lineage>
</organism>
<dbReference type="Pfam" id="PF01928">
    <property type="entry name" value="CYTH"/>
    <property type="match status" value="1"/>
</dbReference>